<dbReference type="EMBL" id="GEBQ01015295">
    <property type="protein sequence ID" value="JAT24682.1"/>
    <property type="molecule type" value="Transcribed_RNA"/>
</dbReference>
<evidence type="ECO:0000256" key="1">
    <source>
        <dbReference type="SAM" id="SignalP"/>
    </source>
</evidence>
<feature type="signal peptide" evidence="1">
    <location>
        <begin position="1"/>
        <end position="25"/>
    </location>
</feature>
<name>A0A1B6LLR9_9HEMI</name>
<evidence type="ECO:0000313" key="2">
    <source>
        <dbReference type="EMBL" id="JAT24682.1"/>
    </source>
</evidence>
<organism evidence="2">
    <name type="scientific">Graphocephala atropunctata</name>
    <dbReference type="NCBI Taxonomy" id="36148"/>
    <lineage>
        <taxon>Eukaryota</taxon>
        <taxon>Metazoa</taxon>
        <taxon>Ecdysozoa</taxon>
        <taxon>Arthropoda</taxon>
        <taxon>Hexapoda</taxon>
        <taxon>Insecta</taxon>
        <taxon>Pterygota</taxon>
        <taxon>Neoptera</taxon>
        <taxon>Paraneoptera</taxon>
        <taxon>Hemiptera</taxon>
        <taxon>Auchenorrhyncha</taxon>
        <taxon>Membracoidea</taxon>
        <taxon>Cicadellidae</taxon>
        <taxon>Cicadellinae</taxon>
        <taxon>Cicadellini</taxon>
        <taxon>Graphocephala</taxon>
    </lineage>
</organism>
<accession>A0A1B6LLR9</accession>
<feature type="chain" id="PRO_5008587506" evidence="1">
    <location>
        <begin position="26"/>
        <end position="124"/>
    </location>
</feature>
<sequence>MDIFLCLYFSVYWLVVLIQPGRADAYEEQLIIAEVKMNEFKGLLQSPTLSKTCKSTRNAQLNGFSSVVEECKSNRSQKCDDKVAVLPSQVQAVIDRFENCSVSRIEEQLLHQLIEPKLIVESEF</sequence>
<protein>
    <submittedName>
        <fullName evidence="2">Uncharacterized protein</fullName>
    </submittedName>
</protein>
<dbReference type="AlphaFoldDB" id="A0A1B6LLR9"/>
<reference evidence="2" key="1">
    <citation type="submission" date="2015-11" db="EMBL/GenBank/DDBJ databases">
        <title>De novo transcriptome assembly of four potential Pierce s Disease insect vectors from Arizona vineyards.</title>
        <authorList>
            <person name="Tassone E.E."/>
        </authorList>
    </citation>
    <scope>NUCLEOTIDE SEQUENCE</scope>
</reference>
<gene>
    <name evidence="2" type="ORF">g.11964</name>
</gene>
<keyword evidence="1" id="KW-0732">Signal</keyword>
<proteinExistence type="predicted"/>